<evidence type="ECO:0000256" key="1">
    <source>
        <dbReference type="ARBA" id="ARBA00022679"/>
    </source>
</evidence>
<keyword evidence="5" id="KW-1185">Reference proteome</keyword>
<dbReference type="GO" id="GO:0016746">
    <property type="term" value="F:acyltransferase activity"/>
    <property type="evidence" value="ECO:0007669"/>
    <property type="project" value="UniProtKB-KW"/>
</dbReference>
<dbReference type="EC" id="2.3.1.-" evidence="4"/>
<protein>
    <submittedName>
        <fullName evidence="4">GNAT family N-acetyltransferase</fullName>
        <ecNumber evidence="4">2.3.1.-</ecNumber>
    </submittedName>
</protein>
<feature type="domain" description="N-acetyltransferase" evidence="3">
    <location>
        <begin position="160"/>
        <end position="299"/>
    </location>
</feature>
<evidence type="ECO:0000313" key="4">
    <source>
        <dbReference type="EMBL" id="MFC0541037.1"/>
    </source>
</evidence>
<evidence type="ECO:0000259" key="3">
    <source>
        <dbReference type="PROSITE" id="PS51186"/>
    </source>
</evidence>
<dbReference type="EMBL" id="JBHLUD010000001">
    <property type="protein sequence ID" value="MFC0541037.1"/>
    <property type="molecule type" value="Genomic_DNA"/>
</dbReference>
<sequence length="301" mass="32608">MRLPDGYRTLRPALADVDEILDLVHATEEVYLGYRDYERSEVVDALTGPGVDLNADAWLVRDGDDRLVGWGQLYPSGPFCDAYARPGEGPSVQAYLIEALLDRVVERADGKPLVKAGALQTEEQYIGVLAEAGFEFNHLHARMTRPLTGDEQPPAPVPGYTIRPPAEEELPAAGDVLRAAFTDQHDYEGTPSLVLAECLVAAAESGELGGVLLASAPSEVTGEGWVKWLGVHPDHRRRGLAAALLTTAIAANARLGRPFVGLGVDTDSLTRAFDLYERLGFTVKYRANDYRVDLGPRMIGG</sequence>
<dbReference type="SUPFAM" id="SSF55729">
    <property type="entry name" value="Acyl-CoA N-acyltransferases (Nat)"/>
    <property type="match status" value="1"/>
</dbReference>
<dbReference type="Pfam" id="PF13508">
    <property type="entry name" value="Acetyltransf_7"/>
    <property type="match status" value="1"/>
</dbReference>
<gene>
    <name evidence="4" type="ORF">ACFFH7_06065</name>
</gene>
<organism evidence="4 5">
    <name type="scientific">Kutzneria chonburiensis</name>
    <dbReference type="NCBI Taxonomy" id="1483604"/>
    <lineage>
        <taxon>Bacteria</taxon>
        <taxon>Bacillati</taxon>
        <taxon>Actinomycetota</taxon>
        <taxon>Actinomycetes</taxon>
        <taxon>Pseudonocardiales</taxon>
        <taxon>Pseudonocardiaceae</taxon>
        <taxon>Kutzneria</taxon>
    </lineage>
</organism>
<comment type="caution">
    <text evidence="4">The sequence shown here is derived from an EMBL/GenBank/DDBJ whole genome shotgun (WGS) entry which is preliminary data.</text>
</comment>
<dbReference type="RefSeq" id="WP_379793805.1">
    <property type="nucleotide sequence ID" value="NZ_JBHLUD010000001.1"/>
</dbReference>
<keyword evidence="1 4" id="KW-0808">Transferase</keyword>
<dbReference type="InterPro" id="IPR000182">
    <property type="entry name" value="GNAT_dom"/>
</dbReference>
<evidence type="ECO:0000256" key="2">
    <source>
        <dbReference type="ARBA" id="ARBA00023315"/>
    </source>
</evidence>
<reference evidence="4 5" key="1">
    <citation type="submission" date="2024-09" db="EMBL/GenBank/DDBJ databases">
        <authorList>
            <person name="Sun Q."/>
            <person name="Mori K."/>
        </authorList>
    </citation>
    <scope>NUCLEOTIDE SEQUENCE [LARGE SCALE GENOMIC DNA]</scope>
    <source>
        <strain evidence="4 5">TBRC 1432</strain>
    </source>
</reference>
<dbReference type="PROSITE" id="PS51186">
    <property type="entry name" value="GNAT"/>
    <property type="match status" value="1"/>
</dbReference>
<dbReference type="Gene3D" id="3.40.630.30">
    <property type="match status" value="1"/>
</dbReference>
<dbReference type="InterPro" id="IPR050832">
    <property type="entry name" value="Bact_Acetyltransf"/>
</dbReference>
<dbReference type="PANTHER" id="PTHR43877">
    <property type="entry name" value="AMINOALKYLPHOSPHONATE N-ACETYLTRANSFERASE-RELATED-RELATED"/>
    <property type="match status" value="1"/>
</dbReference>
<proteinExistence type="predicted"/>
<evidence type="ECO:0000313" key="5">
    <source>
        <dbReference type="Proteomes" id="UP001589810"/>
    </source>
</evidence>
<keyword evidence="2 4" id="KW-0012">Acyltransferase</keyword>
<accession>A0ABV6MLN7</accession>
<dbReference type="InterPro" id="IPR016181">
    <property type="entry name" value="Acyl_CoA_acyltransferase"/>
</dbReference>
<dbReference type="Proteomes" id="UP001589810">
    <property type="component" value="Unassembled WGS sequence"/>
</dbReference>
<name>A0ABV6MLN7_9PSEU</name>
<dbReference type="CDD" id="cd04301">
    <property type="entry name" value="NAT_SF"/>
    <property type="match status" value="1"/>
</dbReference>